<dbReference type="AlphaFoldDB" id="K1PQJ9"/>
<keyword evidence="9" id="KW-0472">Membrane</keyword>
<dbReference type="InterPro" id="IPR001469">
    <property type="entry name" value="ATP_synth_F1_dsu/esu"/>
</dbReference>
<dbReference type="GO" id="GO:0045259">
    <property type="term" value="C:proton-transporting ATP synthase complex"/>
    <property type="evidence" value="ECO:0007669"/>
    <property type="project" value="InterPro"/>
</dbReference>
<keyword evidence="13" id="KW-1185">Reference proteome</keyword>
<evidence type="ECO:0000256" key="2">
    <source>
        <dbReference type="ARBA" id="ARBA00005712"/>
    </source>
</evidence>
<dbReference type="HAMAP" id="MF_00530">
    <property type="entry name" value="ATP_synth_epsil_bac"/>
    <property type="match status" value="1"/>
</dbReference>
<keyword evidence="8" id="KW-0496">Mitochondrion</keyword>
<dbReference type="SUPFAM" id="SSF51344">
    <property type="entry name" value="Epsilon subunit of F1F0-ATP synthase N-terminal domain"/>
    <property type="match status" value="1"/>
</dbReference>
<reference evidence="12" key="2">
    <citation type="submission" date="2022-08" db="UniProtKB">
        <authorList>
            <consortium name="EnsemblMetazoa"/>
        </authorList>
    </citation>
    <scope>IDENTIFICATION</scope>
    <source>
        <strain evidence="12">05x7-T-G4-1.051#20</strain>
    </source>
</reference>
<dbReference type="EnsemblMetazoa" id="G269.1">
    <property type="protein sequence ID" value="G269.1:cds"/>
    <property type="gene ID" value="G269"/>
</dbReference>
<dbReference type="InterPro" id="IPR036771">
    <property type="entry name" value="ATPsynth_dsu/esu_N"/>
</dbReference>
<keyword evidence="5" id="KW-0999">Mitochondrion inner membrane</keyword>
<dbReference type="OrthoDB" id="270171at2759"/>
<dbReference type="NCBIfam" id="TIGR01216">
    <property type="entry name" value="ATP_synt_epsi"/>
    <property type="match status" value="1"/>
</dbReference>
<name>K1PQJ9_MAGGI</name>
<dbReference type="Pfam" id="PF02823">
    <property type="entry name" value="ATP-synt_DE_N"/>
    <property type="match status" value="1"/>
</dbReference>
<evidence type="ECO:0000259" key="10">
    <source>
        <dbReference type="Pfam" id="PF02823"/>
    </source>
</evidence>
<evidence type="ECO:0000256" key="4">
    <source>
        <dbReference type="ARBA" id="ARBA00022781"/>
    </source>
</evidence>
<evidence type="ECO:0000313" key="11">
    <source>
        <dbReference type="EMBL" id="EKC21119.1"/>
    </source>
</evidence>
<dbReference type="GO" id="GO:0046933">
    <property type="term" value="F:proton-transporting ATP synthase activity, rotational mechanism"/>
    <property type="evidence" value="ECO:0007669"/>
    <property type="project" value="InterPro"/>
</dbReference>
<protein>
    <submittedName>
        <fullName evidence="11">ATP synthase subunit delta, mitochondrial</fullName>
    </submittedName>
    <submittedName>
        <fullName evidence="12">ATP-synt_DE_N domain-containing protein</fullName>
    </submittedName>
</protein>
<evidence type="ECO:0000256" key="6">
    <source>
        <dbReference type="ARBA" id="ARBA00022946"/>
    </source>
</evidence>
<evidence type="ECO:0000256" key="5">
    <source>
        <dbReference type="ARBA" id="ARBA00022792"/>
    </source>
</evidence>
<organism evidence="11">
    <name type="scientific">Magallana gigas</name>
    <name type="common">Pacific oyster</name>
    <name type="synonym">Crassostrea gigas</name>
    <dbReference type="NCBI Taxonomy" id="29159"/>
    <lineage>
        <taxon>Eukaryota</taxon>
        <taxon>Metazoa</taxon>
        <taxon>Spiralia</taxon>
        <taxon>Lophotrochozoa</taxon>
        <taxon>Mollusca</taxon>
        <taxon>Bivalvia</taxon>
        <taxon>Autobranchia</taxon>
        <taxon>Pteriomorphia</taxon>
        <taxon>Ostreida</taxon>
        <taxon>Ostreoidea</taxon>
        <taxon>Ostreidae</taxon>
        <taxon>Magallana</taxon>
    </lineage>
</organism>
<dbReference type="PANTHER" id="PTHR13822:SF7">
    <property type="entry name" value="ATP SYNTHASE SUBUNIT DELTA, MITOCHONDRIAL"/>
    <property type="match status" value="1"/>
</dbReference>
<dbReference type="FunCoup" id="K1PQJ9">
    <property type="interactions" value="1143"/>
</dbReference>
<evidence type="ECO:0000256" key="9">
    <source>
        <dbReference type="ARBA" id="ARBA00023136"/>
    </source>
</evidence>
<proteinExistence type="inferred from homology"/>
<dbReference type="Proteomes" id="UP000005408">
    <property type="component" value="Unassembled WGS sequence"/>
</dbReference>
<evidence type="ECO:0000313" key="13">
    <source>
        <dbReference type="Proteomes" id="UP000005408"/>
    </source>
</evidence>
<accession>K1PQJ9</accession>
<dbReference type="PANTHER" id="PTHR13822">
    <property type="entry name" value="ATP SYNTHASE DELTA/EPSILON CHAIN"/>
    <property type="match status" value="1"/>
</dbReference>
<dbReference type="KEGG" id="crg:105343349"/>
<keyword evidence="7" id="KW-0406">Ion transport</keyword>
<evidence type="ECO:0000256" key="8">
    <source>
        <dbReference type="ARBA" id="ARBA00023128"/>
    </source>
</evidence>
<dbReference type="Gene3D" id="2.60.15.10">
    <property type="entry name" value="F0F1 ATP synthase delta/epsilon subunit, N-terminal"/>
    <property type="match status" value="1"/>
</dbReference>
<dbReference type="CDD" id="cd12152">
    <property type="entry name" value="F1-ATPase_delta"/>
    <property type="match status" value="1"/>
</dbReference>
<dbReference type="GO" id="GO:0005743">
    <property type="term" value="C:mitochondrial inner membrane"/>
    <property type="evidence" value="ECO:0007669"/>
    <property type="project" value="UniProtKB-SubCell"/>
</dbReference>
<keyword evidence="4" id="KW-0375">Hydrogen ion transport</keyword>
<comment type="similarity">
    <text evidence="2">Belongs to the ATPase epsilon chain family.</text>
</comment>
<dbReference type="SMR" id="K1PQJ9"/>
<dbReference type="HOGENOM" id="CLU_084338_0_1_1"/>
<keyword evidence="6" id="KW-0809">Transit peptide</keyword>
<evidence type="ECO:0000313" key="12">
    <source>
        <dbReference type="EnsemblMetazoa" id="G269.1:cds"/>
    </source>
</evidence>
<gene>
    <name evidence="11" type="ORF">CGI_10004572</name>
</gene>
<evidence type="ECO:0000256" key="3">
    <source>
        <dbReference type="ARBA" id="ARBA00022448"/>
    </source>
</evidence>
<evidence type="ECO:0000256" key="7">
    <source>
        <dbReference type="ARBA" id="ARBA00023065"/>
    </source>
</evidence>
<feature type="domain" description="ATP synthase F1 complex delta/epsilon subunit N-terminal" evidence="10">
    <location>
        <begin position="39"/>
        <end position="119"/>
    </location>
</feature>
<evidence type="ECO:0000256" key="1">
    <source>
        <dbReference type="ARBA" id="ARBA00004273"/>
    </source>
</evidence>
<dbReference type="InterPro" id="IPR020546">
    <property type="entry name" value="ATP_synth_F1_dsu/esu_N"/>
</dbReference>
<keyword evidence="3" id="KW-0813">Transport</keyword>
<reference evidence="11" key="1">
    <citation type="journal article" date="2012" name="Nature">
        <title>The oyster genome reveals stress adaptation and complexity of shell formation.</title>
        <authorList>
            <person name="Zhang G."/>
            <person name="Fang X."/>
            <person name="Guo X."/>
            <person name="Li L."/>
            <person name="Luo R."/>
            <person name="Xu F."/>
            <person name="Yang P."/>
            <person name="Zhang L."/>
            <person name="Wang X."/>
            <person name="Qi H."/>
            <person name="Xiong Z."/>
            <person name="Que H."/>
            <person name="Xie Y."/>
            <person name="Holland P.W."/>
            <person name="Paps J."/>
            <person name="Zhu Y."/>
            <person name="Wu F."/>
            <person name="Chen Y."/>
            <person name="Wang J."/>
            <person name="Peng C."/>
            <person name="Meng J."/>
            <person name="Yang L."/>
            <person name="Liu J."/>
            <person name="Wen B."/>
            <person name="Zhang N."/>
            <person name="Huang Z."/>
            <person name="Zhu Q."/>
            <person name="Feng Y."/>
            <person name="Mount A."/>
            <person name="Hedgecock D."/>
            <person name="Xu Z."/>
            <person name="Liu Y."/>
            <person name="Domazet-Loso T."/>
            <person name="Du Y."/>
            <person name="Sun X."/>
            <person name="Zhang S."/>
            <person name="Liu B."/>
            <person name="Cheng P."/>
            <person name="Jiang X."/>
            <person name="Li J."/>
            <person name="Fan D."/>
            <person name="Wang W."/>
            <person name="Fu W."/>
            <person name="Wang T."/>
            <person name="Wang B."/>
            <person name="Zhang J."/>
            <person name="Peng Z."/>
            <person name="Li Y."/>
            <person name="Li N."/>
            <person name="Wang J."/>
            <person name="Chen M."/>
            <person name="He Y."/>
            <person name="Tan F."/>
            <person name="Song X."/>
            <person name="Zheng Q."/>
            <person name="Huang R."/>
            <person name="Yang H."/>
            <person name="Du X."/>
            <person name="Chen L."/>
            <person name="Yang M."/>
            <person name="Gaffney P.M."/>
            <person name="Wang S."/>
            <person name="Luo L."/>
            <person name="She Z."/>
            <person name="Ming Y."/>
            <person name="Huang W."/>
            <person name="Zhang S."/>
            <person name="Huang B."/>
            <person name="Zhang Y."/>
            <person name="Qu T."/>
            <person name="Ni P."/>
            <person name="Miao G."/>
            <person name="Wang J."/>
            <person name="Wang Q."/>
            <person name="Steinberg C.E."/>
            <person name="Wang H."/>
            <person name="Li N."/>
            <person name="Qian L."/>
            <person name="Zhang G."/>
            <person name="Li Y."/>
            <person name="Yang H."/>
            <person name="Liu X."/>
            <person name="Wang J."/>
            <person name="Yin Y."/>
            <person name="Wang J."/>
        </authorList>
    </citation>
    <scope>NUCLEOTIDE SEQUENCE [LARGE SCALE GENOMIC DNA]</scope>
    <source>
        <strain evidence="11">05x7-T-G4-1.051#20</strain>
    </source>
</reference>
<comment type="subcellular location">
    <subcellularLocation>
        <location evidence="1">Mitochondrion inner membrane</location>
    </subcellularLocation>
</comment>
<sequence length="171" mass="18408">MANLIRRSARIPSLIGQCSRVSSLQHQQLRGYAEAVGISFSMASPNKVFFKDETIKQVNVPTINGVFGILPQHVPTLAVLQPGVVSVVVNDSETKNIFASSGSLTVNPDGSVHILAEEACELSDLDVNEAREGMTKAQHARDAAVEATDKAEFQIEVDAYEAILKSVETKS</sequence>
<dbReference type="Gene3D" id="1.20.5.440">
    <property type="entry name" value="ATP synthase delta/epsilon subunit, C-terminal domain"/>
    <property type="match status" value="1"/>
</dbReference>
<dbReference type="EnsemblMetazoa" id="G269.2">
    <property type="protein sequence ID" value="G269.2:cds"/>
    <property type="gene ID" value="G269"/>
</dbReference>
<dbReference type="EMBL" id="JH817888">
    <property type="protein sequence ID" value="EKC21119.1"/>
    <property type="molecule type" value="Genomic_DNA"/>
</dbReference>
<dbReference type="OMA" id="HQTLYSE"/>